<feature type="compositionally biased region" description="Low complexity" evidence="7">
    <location>
        <begin position="393"/>
        <end position="403"/>
    </location>
</feature>
<evidence type="ECO:0000256" key="4">
    <source>
        <dbReference type="ARBA" id="ARBA00022771"/>
    </source>
</evidence>
<dbReference type="InParanoid" id="D3BP17"/>
<dbReference type="Gene3D" id="3.30.50.10">
    <property type="entry name" value="Erythroid Transcription Factor GATA-1, subunit A"/>
    <property type="match status" value="1"/>
</dbReference>
<feature type="region of interest" description="Disordered" evidence="7">
    <location>
        <begin position="584"/>
        <end position="609"/>
    </location>
</feature>
<dbReference type="CDD" id="cd00202">
    <property type="entry name" value="ZnF_GATA"/>
    <property type="match status" value="1"/>
</dbReference>
<dbReference type="EMBL" id="ADBJ01000044">
    <property type="protein sequence ID" value="EFA77027.1"/>
    <property type="molecule type" value="Genomic_DNA"/>
</dbReference>
<proteinExistence type="inferred from homology"/>
<dbReference type="SUPFAM" id="SSF53032">
    <property type="entry name" value="tRNA-intron endonuclease catalytic domain-like"/>
    <property type="match status" value="1"/>
</dbReference>
<keyword evidence="5" id="KW-0862">Zinc</keyword>
<dbReference type="InterPro" id="IPR011856">
    <property type="entry name" value="tRNA_endonuc-like_dom_sf"/>
</dbReference>
<evidence type="ECO:0000259" key="8">
    <source>
        <dbReference type="PROSITE" id="PS50114"/>
    </source>
</evidence>
<feature type="compositionally biased region" description="Low complexity" evidence="7">
    <location>
        <begin position="336"/>
        <end position="354"/>
    </location>
</feature>
<dbReference type="RefSeq" id="XP_020429157.1">
    <property type="nucleotide sequence ID" value="XM_020580570.1"/>
</dbReference>
<dbReference type="InterPro" id="IPR000679">
    <property type="entry name" value="Znf_GATA"/>
</dbReference>
<evidence type="ECO:0000313" key="9">
    <source>
        <dbReference type="EMBL" id="EFA77027.1"/>
    </source>
</evidence>
<dbReference type="SUPFAM" id="SSF57716">
    <property type="entry name" value="Glucocorticoid receptor-like (DNA-binding domain)"/>
    <property type="match status" value="1"/>
</dbReference>
<feature type="region of interest" description="Disordered" evidence="7">
    <location>
        <begin position="163"/>
        <end position="186"/>
    </location>
</feature>
<evidence type="ECO:0000256" key="2">
    <source>
        <dbReference type="ARBA" id="ARBA00022694"/>
    </source>
</evidence>
<dbReference type="GeneID" id="31365252"/>
<keyword evidence="3" id="KW-0479">Metal-binding</keyword>
<evidence type="ECO:0000256" key="7">
    <source>
        <dbReference type="SAM" id="MobiDB-lite"/>
    </source>
</evidence>
<organism evidence="9 10">
    <name type="scientific">Heterostelium pallidum (strain ATCC 26659 / Pp 5 / PN500)</name>
    <name type="common">Cellular slime mold</name>
    <name type="synonym">Polysphondylium pallidum</name>
    <dbReference type="NCBI Taxonomy" id="670386"/>
    <lineage>
        <taxon>Eukaryota</taxon>
        <taxon>Amoebozoa</taxon>
        <taxon>Evosea</taxon>
        <taxon>Eumycetozoa</taxon>
        <taxon>Dictyostelia</taxon>
        <taxon>Acytosteliales</taxon>
        <taxon>Acytosteliaceae</taxon>
        <taxon>Heterostelium</taxon>
    </lineage>
</organism>
<keyword evidence="4 6" id="KW-0863">Zinc-finger</keyword>
<dbReference type="InterPro" id="IPR036167">
    <property type="entry name" value="tRNA_intron_Endo_cat-like_sf"/>
</dbReference>
<dbReference type="GO" id="GO:0008270">
    <property type="term" value="F:zinc ion binding"/>
    <property type="evidence" value="ECO:0007669"/>
    <property type="project" value="UniProtKB-KW"/>
</dbReference>
<dbReference type="InterPro" id="IPR013088">
    <property type="entry name" value="Znf_NHR/GATA"/>
</dbReference>
<dbReference type="GO" id="GO:0043565">
    <property type="term" value="F:sequence-specific DNA binding"/>
    <property type="evidence" value="ECO:0007669"/>
    <property type="project" value="InterPro"/>
</dbReference>
<dbReference type="GO" id="GO:0006388">
    <property type="term" value="P:tRNA splicing, via endonucleolytic cleavage and ligation"/>
    <property type="evidence" value="ECO:0007669"/>
    <property type="project" value="InterPro"/>
</dbReference>
<dbReference type="Pfam" id="PF09631">
    <property type="entry name" value="Sen15"/>
    <property type="match status" value="1"/>
</dbReference>
<comment type="caution">
    <text evidence="9">The sequence shown here is derived from an EMBL/GenBank/DDBJ whole genome shotgun (WGS) entry which is preliminary data.</text>
</comment>
<feature type="domain" description="GATA-type" evidence="8">
    <location>
        <begin position="482"/>
        <end position="509"/>
    </location>
</feature>
<keyword evidence="2" id="KW-0819">tRNA processing</keyword>
<comment type="similarity">
    <text evidence="1">Belongs to the SEN15 family.</text>
</comment>
<evidence type="ECO:0000256" key="6">
    <source>
        <dbReference type="PROSITE-ProRule" id="PRU00094"/>
    </source>
</evidence>
<feature type="region of interest" description="Disordered" evidence="7">
    <location>
        <begin position="335"/>
        <end position="354"/>
    </location>
</feature>
<reference evidence="9 10" key="1">
    <citation type="journal article" date="2011" name="Genome Res.">
        <title>Phylogeny-wide analysis of social amoeba genomes highlights ancient origins for complex intercellular communication.</title>
        <authorList>
            <person name="Heidel A.J."/>
            <person name="Lawal H.M."/>
            <person name="Felder M."/>
            <person name="Schilde C."/>
            <person name="Helps N.R."/>
            <person name="Tunggal B."/>
            <person name="Rivero F."/>
            <person name="John U."/>
            <person name="Schleicher M."/>
            <person name="Eichinger L."/>
            <person name="Platzer M."/>
            <person name="Noegel A.A."/>
            <person name="Schaap P."/>
            <person name="Gloeckner G."/>
        </authorList>
    </citation>
    <scope>NUCLEOTIDE SEQUENCE [LARGE SCALE GENOMIC DNA]</scope>
    <source>
        <strain evidence="10">ATCC 26659 / Pp 5 / PN500</strain>
    </source>
</reference>
<feature type="compositionally biased region" description="Low complexity" evidence="7">
    <location>
        <begin position="1"/>
        <end position="10"/>
    </location>
</feature>
<dbReference type="Proteomes" id="UP000001396">
    <property type="component" value="Unassembled WGS sequence"/>
</dbReference>
<dbReference type="GO" id="GO:0005634">
    <property type="term" value="C:nucleus"/>
    <property type="evidence" value="ECO:0007669"/>
    <property type="project" value="UniProtKB-ARBA"/>
</dbReference>
<protein>
    <submittedName>
        <fullName evidence="9">Putative GATA-binding transcription factor</fullName>
    </submittedName>
</protein>
<name>D3BP17_HETP5</name>
<dbReference type="PANTHER" id="PTHR45658:SF122">
    <property type="entry name" value="GATA ZINC FINGER DOMAIN-CONTAINING PROTEIN 6"/>
    <property type="match status" value="1"/>
</dbReference>
<feature type="compositionally biased region" description="Low complexity" evidence="7">
    <location>
        <begin position="599"/>
        <end position="609"/>
    </location>
</feature>
<dbReference type="Gene3D" id="3.40.1350.10">
    <property type="match status" value="1"/>
</dbReference>
<evidence type="ECO:0000313" key="10">
    <source>
        <dbReference type="Proteomes" id="UP000001396"/>
    </source>
</evidence>
<evidence type="ECO:0000256" key="3">
    <source>
        <dbReference type="ARBA" id="ARBA00022723"/>
    </source>
</evidence>
<evidence type="ECO:0000256" key="1">
    <source>
        <dbReference type="ARBA" id="ARBA00006091"/>
    </source>
</evidence>
<feature type="region of interest" description="Disordered" evidence="7">
    <location>
        <begin position="390"/>
        <end position="471"/>
    </location>
</feature>
<dbReference type="SMART" id="SM00401">
    <property type="entry name" value="ZnF_GATA"/>
    <property type="match status" value="1"/>
</dbReference>
<dbReference type="PROSITE" id="PS50114">
    <property type="entry name" value="GATA_ZN_FINGER_2"/>
    <property type="match status" value="1"/>
</dbReference>
<dbReference type="InterPro" id="IPR018593">
    <property type="entry name" value="tRNA-endonuc_su_Sen15"/>
</dbReference>
<feature type="compositionally biased region" description="Low complexity" evidence="7">
    <location>
        <begin position="410"/>
        <end position="423"/>
    </location>
</feature>
<dbReference type="GO" id="GO:0006355">
    <property type="term" value="P:regulation of DNA-templated transcription"/>
    <property type="evidence" value="ECO:0007669"/>
    <property type="project" value="InterPro"/>
</dbReference>
<evidence type="ECO:0000256" key="5">
    <source>
        <dbReference type="ARBA" id="ARBA00022833"/>
    </source>
</evidence>
<gene>
    <name evidence="9" type="primary">gtaF</name>
    <name evidence="9" type="ORF">PPL_09779</name>
</gene>
<dbReference type="PANTHER" id="PTHR45658">
    <property type="entry name" value="GATA TRANSCRIPTION FACTOR"/>
    <property type="match status" value="1"/>
</dbReference>
<accession>D3BP17</accession>
<sequence length="705" mass="77395">MNNNNNNSISKDNDNDNSRNSKRNIIDVDYLLKLYSSRCSLSSIHMAHQIYLDLMILKNWYQIEFDTISFQSLVTSNITHLGGQDNRDIIILKALESNVAKESVIIFPTKITTEWSFEKLDKLLKESGTKVDYNIKSIVICWMDQDSSLSYYRIDDYNNTTYPLQQQTTPNPYTAQRSQSQNRIGPQNAKNGNLIYEKYLRLNILIFLVRNRPLIQQCGFDFQSVAGLILSEGSNLGQHDIADIFEKSLILLLLVENNTRQLNSNKSLLNQYIELLSGSSSSSNASDKKSELVNLFANHAQKGNLVSLLYNISELSSTIDINQLFKPQQQQLSSQPVAVTSSTPSASSTSLVPSCNSTQRFVQPSALIPTSMLTSLFNIAPQQQHQVVEIKPSTSSCSSATTTPVLTSQSDSPISSPNPLSLSAEVENDDEFDSNENPLSSSTDVVPQSSGSNMPNGANNQSNTKRKRRPRAPAPFLDSLFCHSCGETQTSQWRRGPDGCKSLCNACGIRFANIVNKEKALAAKDNNKTISINMLLNDSVQADTSKNDAFPIVPTTPLSLPTTPTSAPKSIPFYSNTKLSYAPAPPPKKSVSATNLIGSPSSSPQLSPNLLLNNNNNNATHKRKLSNSTNTTLPIISPSSSSMKSHKTFHPFESHDLTASIHQSLNNLTASAAPTKFGFSSFPLDALSTIASSEALLINNDHIIN</sequence>
<dbReference type="STRING" id="670386.D3BP17"/>
<feature type="compositionally biased region" description="Polar residues" evidence="7">
    <location>
        <begin position="435"/>
        <end position="463"/>
    </location>
</feature>
<dbReference type="AlphaFoldDB" id="D3BP17"/>
<keyword evidence="10" id="KW-1185">Reference proteome</keyword>
<feature type="region of interest" description="Disordered" evidence="7">
    <location>
        <begin position="1"/>
        <end position="20"/>
    </location>
</feature>
<dbReference type="PROSITE" id="PS00344">
    <property type="entry name" value="GATA_ZN_FINGER_1"/>
    <property type="match status" value="1"/>
</dbReference>
<dbReference type="Pfam" id="PF00320">
    <property type="entry name" value="GATA"/>
    <property type="match status" value="1"/>
</dbReference>
<dbReference type="InterPro" id="IPR051140">
    <property type="entry name" value="GATA_TF"/>
</dbReference>